<accession>A0A3S3QSS5</accession>
<organism evidence="1 2">
    <name type="scientific">Flavobacterium cerinum</name>
    <dbReference type="NCBI Taxonomy" id="2502784"/>
    <lineage>
        <taxon>Bacteria</taxon>
        <taxon>Pseudomonadati</taxon>
        <taxon>Bacteroidota</taxon>
        <taxon>Flavobacteriia</taxon>
        <taxon>Flavobacteriales</taxon>
        <taxon>Flavobacteriaceae</taxon>
        <taxon>Flavobacterium</taxon>
    </lineage>
</organism>
<gene>
    <name evidence="1" type="ORF">EPI11_07970</name>
</gene>
<protein>
    <submittedName>
        <fullName evidence="1">Uncharacterized protein</fullName>
    </submittedName>
</protein>
<evidence type="ECO:0000313" key="1">
    <source>
        <dbReference type="EMBL" id="RWX00949.1"/>
    </source>
</evidence>
<dbReference type="Proteomes" id="UP000287527">
    <property type="component" value="Unassembled WGS sequence"/>
</dbReference>
<dbReference type="AlphaFoldDB" id="A0A3S3QSS5"/>
<dbReference type="OrthoDB" id="1366430at2"/>
<name>A0A3S3QSS5_9FLAO</name>
<sequence>MEQILNQLEELQLVLQYSSEHATLEISLTVGERIMVNQERAALFRALDGIKTDFTQSVTIITKINRMLYLIERTDWKPKIYNYGS</sequence>
<proteinExistence type="predicted"/>
<dbReference type="RefSeq" id="WP_128389431.1">
    <property type="nucleotide sequence ID" value="NZ_SBII01000004.1"/>
</dbReference>
<comment type="caution">
    <text evidence="1">The sequence shown here is derived from an EMBL/GenBank/DDBJ whole genome shotgun (WGS) entry which is preliminary data.</text>
</comment>
<evidence type="ECO:0000313" key="2">
    <source>
        <dbReference type="Proteomes" id="UP000287527"/>
    </source>
</evidence>
<reference evidence="1 2" key="1">
    <citation type="submission" date="2019-01" db="EMBL/GenBank/DDBJ databases">
        <title>Flavobacterium sp. nov.,isolated from freshwater.</title>
        <authorList>
            <person name="Zhang R."/>
            <person name="Du Z.-J."/>
        </authorList>
    </citation>
    <scope>NUCLEOTIDE SEQUENCE [LARGE SCALE GENOMIC DNA]</scope>
    <source>
        <strain evidence="1 2">1E403</strain>
    </source>
</reference>
<keyword evidence="2" id="KW-1185">Reference proteome</keyword>
<dbReference type="EMBL" id="SBII01000004">
    <property type="protein sequence ID" value="RWX00949.1"/>
    <property type="molecule type" value="Genomic_DNA"/>
</dbReference>